<dbReference type="RefSeq" id="WP_129203284.1">
    <property type="nucleotide sequence ID" value="NZ_CP035495.1"/>
</dbReference>
<feature type="region of interest" description="Disordered" evidence="1">
    <location>
        <begin position="167"/>
        <end position="200"/>
    </location>
</feature>
<evidence type="ECO:0000259" key="3">
    <source>
        <dbReference type="Pfam" id="PF01471"/>
    </source>
</evidence>
<dbReference type="InterPro" id="IPR002477">
    <property type="entry name" value="Peptidoglycan-bd-like"/>
</dbReference>
<dbReference type="InterPro" id="IPR036365">
    <property type="entry name" value="PGBD-like_sf"/>
</dbReference>
<dbReference type="AlphaFoldDB" id="A0A4P6EJI9"/>
<evidence type="ECO:0000313" key="5">
    <source>
        <dbReference type="Proteomes" id="UP000291758"/>
    </source>
</evidence>
<dbReference type="Gene3D" id="1.10.101.10">
    <property type="entry name" value="PGBD-like superfamily/PGBD"/>
    <property type="match status" value="1"/>
</dbReference>
<reference evidence="4 5" key="1">
    <citation type="submission" date="2019-01" db="EMBL/GenBank/DDBJ databases">
        <title>Genome sequencing of strain 2JSPR-7.</title>
        <authorList>
            <person name="Heo J."/>
            <person name="Kim S.-J."/>
            <person name="Kim J.-S."/>
            <person name="Hong S.-B."/>
            <person name="Kwon S.-W."/>
        </authorList>
    </citation>
    <scope>NUCLEOTIDE SEQUENCE [LARGE SCALE GENOMIC DNA]</scope>
    <source>
        <strain evidence="4 5">2JSPR-7</strain>
    </source>
</reference>
<evidence type="ECO:0000256" key="2">
    <source>
        <dbReference type="SAM" id="SignalP"/>
    </source>
</evidence>
<feature type="domain" description="Peptidoglycan binding-like" evidence="3">
    <location>
        <begin position="122"/>
        <end position="158"/>
    </location>
</feature>
<feature type="chain" id="PRO_5020634352" evidence="2">
    <location>
        <begin position="22"/>
        <end position="376"/>
    </location>
</feature>
<feature type="signal peptide" evidence="2">
    <location>
        <begin position="1"/>
        <end position="21"/>
    </location>
</feature>
<dbReference type="OrthoDB" id="3268648at2"/>
<keyword evidence="5" id="KW-1185">Reference proteome</keyword>
<dbReference type="SUPFAM" id="SSF47090">
    <property type="entry name" value="PGBD-like"/>
    <property type="match status" value="1"/>
</dbReference>
<dbReference type="InterPro" id="IPR036366">
    <property type="entry name" value="PGBDSf"/>
</dbReference>
<dbReference type="Pfam" id="PF01471">
    <property type="entry name" value="PG_binding_1"/>
    <property type="match status" value="1"/>
</dbReference>
<organism evidence="4 5">
    <name type="scientific">Xylanimonas allomyrinae</name>
    <dbReference type="NCBI Taxonomy" id="2509459"/>
    <lineage>
        <taxon>Bacteria</taxon>
        <taxon>Bacillati</taxon>
        <taxon>Actinomycetota</taxon>
        <taxon>Actinomycetes</taxon>
        <taxon>Micrococcales</taxon>
        <taxon>Promicromonosporaceae</taxon>
        <taxon>Xylanimonas</taxon>
    </lineage>
</organism>
<gene>
    <name evidence="4" type="ORF">ET495_05495</name>
</gene>
<keyword evidence="2" id="KW-0732">Signal</keyword>
<evidence type="ECO:0000256" key="1">
    <source>
        <dbReference type="SAM" id="MobiDB-lite"/>
    </source>
</evidence>
<name>A0A4P6EJI9_9MICO</name>
<dbReference type="KEGG" id="xyl:ET495_05495"/>
<feature type="compositionally biased region" description="Low complexity" evidence="1">
    <location>
        <begin position="167"/>
        <end position="179"/>
    </location>
</feature>
<sequence>MRVVGLVVAAALLIGGGWALAQQMVSPDQVAARAEPPAPVPVVAPLREGYLHGAVTMSVTAGQSGVHDVVAPATLTGVVTASDLVPGASVTAGASLARVNGRPVIVLTGSFPLYRDLVAGDSGDDVRMLQQALIDAGLLTGRADGVLGARTLTAVRQLYKHVGFTAPTAASSPTADTGSARGGNTPGDGATPPAPPSTQTSVDAAELVFTPTLPATVTSVLAVGTPVETGKPVATLAAGATQLTADLPPESIGSLAAGATGTFTDADGKAGTAVLMSLTSGADGQMRVLWAPTGAVEPGTTYVLSIENPAAQADKMLLAPVAAVVSRGGADAVQLRDGATFREVQVKVVGVEGAVAAVQPVGDEPTLKAGVEVRLG</sequence>
<evidence type="ECO:0000313" key="4">
    <source>
        <dbReference type="EMBL" id="QAY62800.1"/>
    </source>
</evidence>
<feature type="compositionally biased region" description="Low complexity" evidence="1">
    <location>
        <begin position="187"/>
        <end position="200"/>
    </location>
</feature>
<dbReference type="Proteomes" id="UP000291758">
    <property type="component" value="Chromosome"/>
</dbReference>
<protein>
    <submittedName>
        <fullName evidence="4">Peptidoglycan-binding protein</fullName>
    </submittedName>
</protein>
<dbReference type="EMBL" id="CP035495">
    <property type="protein sequence ID" value="QAY62800.1"/>
    <property type="molecule type" value="Genomic_DNA"/>
</dbReference>
<proteinExistence type="predicted"/>
<accession>A0A4P6EJI9</accession>